<feature type="region of interest" description="Disordered" evidence="1">
    <location>
        <begin position="133"/>
        <end position="156"/>
    </location>
</feature>
<dbReference type="STRING" id="70667.A0A183TQT1"/>
<evidence type="ECO:0000313" key="3">
    <source>
        <dbReference type="Proteomes" id="UP000275846"/>
    </source>
</evidence>
<name>A0A183TQT1_SCHSO</name>
<reference evidence="2 3" key="2">
    <citation type="submission" date="2018-11" db="EMBL/GenBank/DDBJ databases">
        <authorList>
            <consortium name="Pathogen Informatics"/>
        </authorList>
    </citation>
    <scope>NUCLEOTIDE SEQUENCE [LARGE SCALE GENOMIC DNA]</scope>
    <source>
        <strain evidence="2 3">NST_G2</strain>
    </source>
</reference>
<feature type="region of interest" description="Disordered" evidence="1">
    <location>
        <begin position="83"/>
        <end position="120"/>
    </location>
</feature>
<accession>A0A183TQT1</accession>
<dbReference type="OrthoDB" id="416553at2759"/>
<feature type="compositionally biased region" description="Polar residues" evidence="1">
    <location>
        <begin position="139"/>
        <end position="150"/>
    </location>
</feature>
<reference evidence="4" key="1">
    <citation type="submission" date="2016-06" db="UniProtKB">
        <authorList>
            <consortium name="WormBaseParasite"/>
        </authorList>
    </citation>
    <scope>IDENTIFICATION</scope>
</reference>
<dbReference type="WBParaSite" id="SSLN_0001954601-mRNA-1">
    <property type="protein sequence ID" value="SSLN_0001954601-mRNA-1"/>
    <property type="gene ID" value="SSLN_0001954601"/>
</dbReference>
<protein>
    <submittedName>
        <fullName evidence="4">FERM domain-containing protein</fullName>
    </submittedName>
</protein>
<evidence type="ECO:0000256" key="1">
    <source>
        <dbReference type="SAM" id="MobiDB-lite"/>
    </source>
</evidence>
<sequence>MDPGENKRSHRHHLQNILPRRLVGALRRLRNARGTLGNATGGGSSSSYRSGTLTYNAYSSDACSTLSMPASYSAGYYTDEFSPMTGGDEDHDHVSALDRQPHSSSRRGRPRRNMDSLEYPEYANMETFKQCLGNRRRSATGSDITPTNGRTPHISPKPTFLFGPGGIINEDSVKITRLRSMRDTERRMRTVTQVPSYILTASELEADDDSRLGFANIPDQMHRKAVKKGFNFTLMIAGKNTFLISIIKFLITYLYSCLKYNLLGGAVTKTSQGPPPPQLLLLLPVYSDNKGSSKIQTETCIATS</sequence>
<dbReference type="Proteomes" id="UP000275846">
    <property type="component" value="Unassembled WGS sequence"/>
</dbReference>
<evidence type="ECO:0000313" key="2">
    <source>
        <dbReference type="EMBL" id="VDM05215.1"/>
    </source>
</evidence>
<organism evidence="4">
    <name type="scientific">Schistocephalus solidus</name>
    <name type="common">Tapeworm</name>
    <dbReference type="NCBI Taxonomy" id="70667"/>
    <lineage>
        <taxon>Eukaryota</taxon>
        <taxon>Metazoa</taxon>
        <taxon>Spiralia</taxon>
        <taxon>Lophotrochozoa</taxon>
        <taxon>Platyhelminthes</taxon>
        <taxon>Cestoda</taxon>
        <taxon>Eucestoda</taxon>
        <taxon>Diphyllobothriidea</taxon>
        <taxon>Diphyllobothriidae</taxon>
        <taxon>Schistocephalus</taxon>
    </lineage>
</organism>
<dbReference type="AlphaFoldDB" id="A0A183TQT1"/>
<dbReference type="EMBL" id="UYSU01045437">
    <property type="protein sequence ID" value="VDM05215.1"/>
    <property type="molecule type" value="Genomic_DNA"/>
</dbReference>
<keyword evidence="3" id="KW-1185">Reference proteome</keyword>
<feature type="compositionally biased region" description="Basic and acidic residues" evidence="1">
    <location>
        <begin position="88"/>
        <end position="101"/>
    </location>
</feature>
<proteinExistence type="predicted"/>
<evidence type="ECO:0000313" key="4">
    <source>
        <dbReference type="WBParaSite" id="SSLN_0001954601-mRNA-1"/>
    </source>
</evidence>
<gene>
    <name evidence="2" type="ORF">SSLN_LOCUS18829</name>
</gene>